<organism evidence="1 2">
    <name type="scientific">Allocoleopsis franciscana PCC 7113</name>
    <dbReference type="NCBI Taxonomy" id="1173027"/>
    <lineage>
        <taxon>Bacteria</taxon>
        <taxon>Bacillati</taxon>
        <taxon>Cyanobacteriota</taxon>
        <taxon>Cyanophyceae</taxon>
        <taxon>Coleofasciculales</taxon>
        <taxon>Coleofasciculaceae</taxon>
        <taxon>Allocoleopsis</taxon>
        <taxon>Allocoleopsis franciscana</taxon>
    </lineage>
</organism>
<keyword evidence="2" id="KW-1185">Reference proteome</keyword>
<accession>K9WNH3</accession>
<proteinExistence type="predicted"/>
<dbReference type="EMBL" id="CP003630">
    <property type="protein sequence ID" value="AFZ21062.1"/>
    <property type="molecule type" value="Genomic_DNA"/>
</dbReference>
<sequence>MKHIVKGKEPQSLLEHRLKSHADYNNYSEKDDLRQSLLTEQGYICCYCMERIAKNKMKIEHWRSQSIYHNLQLDYQNLLGACQGNQGQPQHLQHCDTRKGEIEITINPTDASRRCENLIKYRGNGQIYSDDVTINRELNEVLNLNLETLTKNRKAVLDAVILGLQKKYPSKSWTVAILSKEIARYSNINEKSQYEPYCQFIIFWLNKRLSVESKKK</sequence>
<dbReference type="eggNOG" id="COG1403">
    <property type="taxonomic scope" value="Bacteria"/>
</dbReference>
<protein>
    <submittedName>
        <fullName evidence="1">TIGR02646 family protein</fullName>
    </submittedName>
</protein>
<dbReference type="RefSeq" id="WP_015185195.1">
    <property type="nucleotide sequence ID" value="NC_019738.1"/>
</dbReference>
<dbReference type="OrthoDB" id="8617719at2"/>
<evidence type="ECO:0000313" key="2">
    <source>
        <dbReference type="Proteomes" id="UP000010471"/>
    </source>
</evidence>
<dbReference type="STRING" id="1173027.Mic7113_5425"/>
<dbReference type="HOGENOM" id="CLU_092819_1_0_3"/>
<dbReference type="NCBIfam" id="TIGR02646">
    <property type="entry name" value="retron system putative HNH endonuclease"/>
    <property type="match status" value="1"/>
</dbReference>
<dbReference type="KEGG" id="mic:Mic7113_5425"/>
<dbReference type="InterPro" id="IPR013467">
    <property type="entry name" value="HNH78-like"/>
</dbReference>
<reference evidence="1 2" key="1">
    <citation type="submission" date="2012-06" db="EMBL/GenBank/DDBJ databases">
        <title>Finished chromosome of genome of Microcoleus sp. PCC 7113.</title>
        <authorList>
            <consortium name="US DOE Joint Genome Institute"/>
            <person name="Gugger M."/>
            <person name="Coursin T."/>
            <person name="Rippka R."/>
            <person name="Tandeau De Marsac N."/>
            <person name="Huntemann M."/>
            <person name="Wei C.-L."/>
            <person name="Han J."/>
            <person name="Detter J.C."/>
            <person name="Han C."/>
            <person name="Tapia R."/>
            <person name="Chen A."/>
            <person name="Kyrpides N."/>
            <person name="Mavromatis K."/>
            <person name="Markowitz V."/>
            <person name="Szeto E."/>
            <person name="Ivanova N."/>
            <person name="Pagani I."/>
            <person name="Pati A."/>
            <person name="Goodwin L."/>
            <person name="Nordberg H.P."/>
            <person name="Cantor M.N."/>
            <person name="Hua S.X."/>
            <person name="Woyke T."/>
            <person name="Kerfeld C.A."/>
        </authorList>
    </citation>
    <scope>NUCLEOTIDE SEQUENCE [LARGE SCALE GENOMIC DNA]</scope>
    <source>
        <strain evidence="1 2">PCC 7113</strain>
    </source>
</reference>
<name>K9WNH3_9CYAN</name>
<evidence type="ECO:0000313" key="1">
    <source>
        <dbReference type="EMBL" id="AFZ21062.1"/>
    </source>
</evidence>
<dbReference type="AlphaFoldDB" id="K9WNH3"/>
<dbReference type="Proteomes" id="UP000010471">
    <property type="component" value="Chromosome"/>
</dbReference>
<gene>
    <name evidence="1" type="ORF">Mic7113_5425</name>
</gene>